<keyword evidence="11" id="KW-1185">Reference proteome</keyword>
<sequence>MCGRYAASVQTDRLIEIFGTEGGPRRDPEPEATGPTDWTRSRWNIAPTDVVPSILERQRDGQVVRRLEGLRWGLVPSWSTSAATGARMINARLETVTTKPSFKRAFAARRCLLPADGYYEWYPATAAGRAYKQPFYIHPHEGLMAMAGIYEFWRDPRHGPDDGWLVSCAIITTAASDDLGRIHDRMPVQVAPDDWDAWLDPALTDSGKARQLVHVPLPGEMTAHAVSTRVNRVGNDGPDLVVPIAEAS</sequence>
<evidence type="ECO:0000256" key="4">
    <source>
        <dbReference type="ARBA" id="ARBA00022801"/>
    </source>
</evidence>
<dbReference type="Pfam" id="PF02586">
    <property type="entry name" value="SRAP"/>
    <property type="match status" value="1"/>
</dbReference>
<evidence type="ECO:0000313" key="10">
    <source>
        <dbReference type="EMBL" id="NIH56406.1"/>
    </source>
</evidence>
<reference evidence="10 11" key="1">
    <citation type="submission" date="2020-02" db="EMBL/GenBank/DDBJ databases">
        <title>Sequencing the genomes of 1000 actinobacteria strains.</title>
        <authorList>
            <person name="Klenk H.-P."/>
        </authorList>
    </citation>
    <scope>NUCLEOTIDE SEQUENCE [LARGE SCALE GENOMIC DNA]</scope>
    <source>
        <strain evidence="10 11">DSM 19609</strain>
    </source>
</reference>
<keyword evidence="4 8" id="KW-0378">Hydrolase</keyword>
<dbReference type="InterPro" id="IPR036590">
    <property type="entry name" value="SRAP-like"/>
</dbReference>
<dbReference type="RefSeq" id="WP_167165412.1">
    <property type="nucleotide sequence ID" value="NZ_BAAAOO010000003.1"/>
</dbReference>
<evidence type="ECO:0000256" key="8">
    <source>
        <dbReference type="RuleBase" id="RU364100"/>
    </source>
</evidence>
<keyword evidence="5" id="KW-0190">Covalent protein-DNA linkage</keyword>
<dbReference type="Gene3D" id="3.90.1680.10">
    <property type="entry name" value="SOS response associated peptidase-like"/>
    <property type="match status" value="1"/>
</dbReference>
<feature type="region of interest" description="Disordered" evidence="9">
    <location>
        <begin position="19"/>
        <end position="40"/>
    </location>
</feature>
<dbReference type="SUPFAM" id="SSF143081">
    <property type="entry name" value="BB1717-like"/>
    <property type="match status" value="1"/>
</dbReference>
<evidence type="ECO:0000256" key="9">
    <source>
        <dbReference type="SAM" id="MobiDB-lite"/>
    </source>
</evidence>
<comment type="caution">
    <text evidence="10">The sequence shown here is derived from an EMBL/GenBank/DDBJ whole genome shotgun (WGS) entry which is preliminary data.</text>
</comment>
<dbReference type="PANTHER" id="PTHR13604">
    <property type="entry name" value="DC12-RELATED"/>
    <property type="match status" value="1"/>
</dbReference>
<dbReference type="EMBL" id="JAAMOZ010000001">
    <property type="protein sequence ID" value="NIH56406.1"/>
    <property type="molecule type" value="Genomic_DNA"/>
</dbReference>
<evidence type="ECO:0000313" key="11">
    <source>
        <dbReference type="Proteomes" id="UP000749311"/>
    </source>
</evidence>
<evidence type="ECO:0000256" key="7">
    <source>
        <dbReference type="ARBA" id="ARBA00023239"/>
    </source>
</evidence>
<evidence type="ECO:0000256" key="5">
    <source>
        <dbReference type="ARBA" id="ARBA00023124"/>
    </source>
</evidence>
<evidence type="ECO:0000256" key="2">
    <source>
        <dbReference type="ARBA" id="ARBA00022670"/>
    </source>
</evidence>
<name>A0ABX0SI23_9ACTN</name>
<dbReference type="PANTHER" id="PTHR13604:SF0">
    <property type="entry name" value="ABASIC SITE PROCESSING PROTEIN HMCES"/>
    <property type="match status" value="1"/>
</dbReference>
<keyword evidence="7" id="KW-0456">Lyase</keyword>
<dbReference type="Proteomes" id="UP000749311">
    <property type="component" value="Unassembled WGS sequence"/>
</dbReference>
<keyword evidence="3" id="KW-0227">DNA damage</keyword>
<evidence type="ECO:0000256" key="6">
    <source>
        <dbReference type="ARBA" id="ARBA00023125"/>
    </source>
</evidence>
<keyword evidence="6" id="KW-0238">DNA-binding</keyword>
<protein>
    <recommendedName>
        <fullName evidence="8">Abasic site processing protein</fullName>
        <ecNumber evidence="8">3.4.-.-</ecNumber>
    </recommendedName>
</protein>
<dbReference type="EC" id="3.4.-.-" evidence="8"/>
<gene>
    <name evidence="10" type="ORF">FB473_001051</name>
</gene>
<accession>A0ABX0SI23</accession>
<organism evidence="10 11">
    <name type="scientific">Brooklawnia cerclae</name>
    <dbReference type="NCBI Taxonomy" id="349934"/>
    <lineage>
        <taxon>Bacteria</taxon>
        <taxon>Bacillati</taxon>
        <taxon>Actinomycetota</taxon>
        <taxon>Actinomycetes</taxon>
        <taxon>Propionibacteriales</taxon>
        <taxon>Propionibacteriaceae</taxon>
        <taxon>Brooklawnia</taxon>
    </lineage>
</organism>
<evidence type="ECO:0000256" key="1">
    <source>
        <dbReference type="ARBA" id="ARBA00008136"/>
    </source>
</evidence>
<dbReference type="InterPro" id="IPR003738">
    <property type="entry name" value="SRAP"/>
</dbReference>
<proteinExistence type="inferred from homology"/>
<keyword evidence="2 8" id="KW-0645">Protease</keyword>
<evidence type="ECO:0000256" key="3">
    <source>
        <dbReference type="ARBA" id="ARBA00022763"/>
    </source>
</evidence>
<comment type="similarity">
    <text evidence="1 8">Belongs to the SOS response-associated peptidase family.</text>
</comment>